<feature type="compositionally biased region" description="Polar residues" evidence="1">
    <location>
        <begin position="254"/>
        <end position="266"/>
    </location>
</feature>
<accession>A0A7D9HXK6</accession>
<protein>
    <submittedName>
        <fullName evidence="2">Uncharacterized protein</fullName>
    </submittedName>
</protein>
<feature type="region of interest" description="Disordered" evidence="1">
    <location>
        <begin position="1"/>
        <end position="32"/>
    </location>
</feature>
<reference evidence="2" key="1">
    <citation type="submission" date="2020-04" db="EMBL/GenBank/DDBJ databases">
        <authorList>
            <person name="Alioto T."/>
            <person name="Alioto T."/>
            <person name="Gomez Garrido J."/>
        </authorList>
    </citation>
    <scope>NUCLEOTIDE SEQUENCE</scope>
    <source>
        <strain evidence="2">A484AB</strain>
    </source>
</reference>
<evidence type="ECO:0000256" key="1">
    <source>
        <dbReference type="SAM" id="MobiDB-lite"/>
    </source>
</evidence>
<dbReference type="Proteomes" id="UP001152795">
    <property type="component" value="Unassembled WGS sequence"/>
</dbReference>
<gene>
    <name evidence="2" type="ORF">PACLA_8A047153</name>
</gene>
<name>A0A7D9HXK6_PARCT</name>
<dbReference type="AlphaFoldDB" id="A0A7D9HXK6"/>
<evidence type="ECO:0000313" key="2">
    <source>
        <dbReference type="EMBL" id="CAB3994297.1"/>
    </source>
</evidence>
<feature type="region of interest" description="Disordered" evidence="1">
    <location>
        <begin position="212"/>
        <end position="316"/>
    </location>
</feature>
<dbReference type="OrthoDB" id="10371314at2759"/>
<feature type="region of interest" description="Disordered" evidence="1">
    <location>
        <begin position="133"/>
        <end position="185"/>
    </location>
</feature>
<evidence type="ECO:0000313" key="3">
    <source>
        <dbReference type="Proteomes" id="UP001152795"/>
    </source>
</evidence>
<keyword evidence="3" id="KW-1185">Reference proteome</keyword>
<feature type="compositionally biased region" description="Basic and acidic residues" evidence="1">
    <location>
        <begin position="133"/>
        <end position="143"/>
    </location>
</feature>
<dbReference type="EMBL" id="CACRXK020002433">
    <property type="protein sequence ID" value="CAB3994297.1"/>
    <property type="molecule type" value="Genomic_DNA"/>
</dbReference>
<feature type="compositionally biased region" description="Basic and acidic residues" evidence="1">
    <location>
        <begin position="239"/>
        <end position="253"/>
    </location>
</feature>
<proteinExistence type="predicted"/>
<feature type="compositionally biased region" description="Basic and acidic residues" evidence="1">
    <location>
        <begin position="305"/>
        <end position="316"/>
    </location>
</feature>
<sequence>MGRNKNGFFAKQSEPGSGRKSHHQATRRPPYWTVQEFEDDKPYMELCWEAEQDARFLLGISNDRTSFTMRAEPVIPAGQRARSPLGSPLKKSYTQNREIKTESIYSQFKNNRTSFLDNRTSFLPYRSAKKDILSKPSRSEKRLSTAILSKPSTPRRSKTPASRCKSDSEAYSYSQDYNTGTLTRDDDIDHLEDLRLSLLSWTTTTHESFVASAGIPNEPRSSPTKPLHRSVSDISMNRYRHESPRKTPERRQELGNSPSFPYSGRSSRLEDIEGTDDEVARITAGASRTSSPAGFHSSQRSRSVQGDRDSLFADSPRDSYYEAQRLAHMRRMDNDGKTFLSRAMRNPMTKYNFMAQS</sequence>
<feature type="compositionally biased region" description="Polar residues" evidence="1">
    <location>
        <begin position="286"/>
        <end position="304"/>
    </location>
</feature>
<organism evidence="2 3">
    <name type="scientific">Paramuricea clavata</name>
    <name type="common">Red gorgonian</name>
    <name type="synonym">Violescent sea-whip</name>
    <dbReference type="NCBI Taxonomy" id="317549"/>
    <lineage>
        <taxon>Eukaryota</taxon>
        <taxon>Metazoa</taxon>
        <taxon>Cnidaria</taxon>
        <taxon>Anthozoa</taxon>
        <taxon>Octocorallia</taxon>
        <taxon>Malacalcyonacea</taxon>
        <taxon>Plexauridae</taxon>
        <taxon>Paramuricea</taxon>
    </lineage>
</organism>
<comment type="caution">
    <text evidence="2">The sequence shown here is derived from an EMBL/GenBank/DDBJ whole genome shotgun (WGS) entry which is preliminary data.</text>
</comment>
<feature type="compositionally biased region" description="Polar residues" evidence="1">
    <location>
        <begin position="169"/>
        <end position="182"/>
    </location>
</feature>